<dbReference type="AlphaFoldDB" id="A0A0F9RBQ1"/>
<protein>
    <submittedName>
        <fullName evidence="1">Uncharacterized protein</fullName>
    </submittedName>
</protein>
<dbReference type="EMBL" id="LAZR01000949">
    <property type="protein sequence ID" value="KKN53980.1"/>
    <property type="molecule type" value="Genomic_DNA"/>
</dbReference>
<comment type="caution">
    <text evidence="1">The sequence shown here is derived from an EMBL/GenBank/DDBJ whole genome shotgun (WGS) entry which is preliminary data.</text>
</comment>
<gene>
    <name evidence="1" type="ORF">LCGC14_0597180</name>
</gene>
<organism evidence="1">
    <name type="scientific">marine sediment metagenome</name>
    <dbReference type="NCBI Taxonomy" id="412755"/>
    <lineage>
        <taxon>unclassified sequences</taxon>
        <taxon>metagenomes</taxon>
        <taxon>ecological metagenomes</taxon>
    </lineage>
</organism>
<name>A0A0F9RBQ1_9ZZZZ</name>
<evidence type="ECO:0000313" key="1">
    <source>
        <dbReference type="EMBL" id="KKN53980.1"/>
    </source>
</evidence>
<accession>A0A0F9RBQ1</accession>
<reference evidence="1" key="1">
    <citation type="journal article" date="2015" name="Nature">
        <title>Complex archaea that bridge the gap between prokaryotes and eukaryotes.</title>
        <authorList>
            <person name="Spang A."/>
            <person name="Saw J.H."/>
            <person name="Jorgensen S.L."/>
            <person name="Zaremba-Niedzwiedzka K."/>
            <person name="Martijn J."/>
            <person name="Lind A.E."/>
            <person name="van Eijk R."/>
            <person name="Schleper C."/>
            <person name="Guy L."/>
            <person name="Ettema T.J."/>
        </authorList>
    </citation>
    <scope>NUCLEOTIDE SEQUENCE</scope>
</reference>
<proteinExistence type="predicted"/>
<sequence>MGRTRDWPGDYGRIKAGSSKKIGKNYVVMLSRPVGVWDKLRIIVRNDKTKEIKTTKFIPIDRAIKYYKKLNSVKEIKGIFKI</sequence>